<dbReference type="Pfam" id="PF00202">
    <property type="entry name" value="Aminotran_3"/>
    <property type="match status" value="1"/>
</dbReference>
<dbReference type="GO" id="GO:0005829">
    <property type="term" value="C:cytosol"/>
    <property type="evidence" value="ECO:0007669"/>
    <property type="project" value="TreeGrafter"/>
</dbReference>
<sequence length="469" mass="51143">MTIEPSSYLFSSKIASLLPMVVGGKGNYLTIEDPITRERRQIFDALGGAAVTALGHGDEDIINEMAEAAKECTYSFPASMTNYHAEQLAKFYINTSPEGVFASALFTGSGSEANENAMKIIRQYYLEKGEPERTVFISRKQSYHGYTLGALSLGESSRKDQFREITLPATQTPKVSPCYPYRHQSADESLEQYTERLLNEIEETFVAVGPGKVASFVCETLTGSTFGTCPATPGYLQGVRRICDKYGIIMWLDEVMCGTGRSSSTGGLNCWESYEGFMGPDIQTIGKTLGSGYVTIAGILVSPKIKKAYMEGSGYIAGAQTYHQHSFNCRVALAVQKKIHALGLRQNSFEKGQLLGKLLRENGLESTKYKIIGDVRGLGGFWSLEIVKNKESKEPFPAELKVGMKIAAKCLSNGMTANGMDGTIDGKSGDHISLAPTFITTEEEIKFIAQTLLKSVHEVEEDLIACGAL</sequence>
<keyword evidence="5" id="KW-1185">Reference proteome</keyword>
<dbReference type="PANTHER" id="PTHR43094">
    <property type="entry name" value="AMINOTRANSFERASE"/>
    <property type="match status" value="1"/>
</dbReference>
<dbReference type="OrthoDB" id="10261433at2759"/>
<dbReference type="InterPro" id="IPR015421">
    <property type="entry name" value="PyrdxlP-dep_Trfase_major"/>
</dbReference>
<name>A0A0V1PZP6_9ASCO</name>
<dbReference type="GeneID" id="26839553"/>
<evidence type="ECO:0000256" key="2">
    <source>
        <dbReference type="ARBA" id="ARBA00022898"/>
    </source>
</evidence>
<comment type="caution">
    <text evidence="4">The sequence shown here is derived from an EMBL/GenBank/DDBJ whole genome shotgun (WGS) entry which is preliminary data.</text>
</comment>
<dbReference type="PANTHER" id="PTHR43094:SF1">
    <property type="entry name" value="AMINOTRANSFERASE CLASS-III"/>
    <property type="match status" value="1"/>
</dbReference>
<dbReference type="Proteomes" id="UP000054251">
    <property type="component" value="Unassembled WGS sequence"/>
</dbReference>
<dbReference type="GO" id="GO:0030170">
    <property type="term" value="F:pyridoxal phosphate binding"/>
    <property type="evidence" value="ECO:0007669"/>
    <property type="project" value="InterPro"/>
</dbReference>
<evidence type="ECO:0000256" key="3">
    <source>
        <dbReference type="RuleBase" id="RU003560"/>
    </source>
</evidence>
<comment type="similarity">
    <text evidence="1 3">Belongs to the class-III pyridoxal-phosphate-dependent aminotransferase family.</text>
</comment>
<dbReference type="RefSeq" id="XP_015467772.1">
    <property type="nucleotide sequence ID" value="XM_015611374.1"/>
</dbReference>
<dbReference type="InterPro" id="IPR015422">
    <property type="entry name" value="PyrdxlP-dep_Trfase_small"/>
</dbReference>
<evidence type="ECO:0008006" key="6">
    <source>
        <dbReference type="Google" id="ProtNLM"/>
    </source>
</evidence>
<evidence type="ECO:0000313" key="4">
    <source>
        <dbReference type="EMBL" id="KSA01670.1"/>
    </source>
</evidence>
<dbReference type="InterPro" id="IPR015424">
    <property type="entry name" value="PyrdxlP-dep_Trfase"/>
</dbReference>
<dbReference type="GO" id="GO:0008483">
    <property type="term" value="F:transaminase activity"/>
    <property type="evidence" value="ECO:0007669"/>
    <property type="project" value="InterPro"/>
</dbReference>
<dbReference type="SUPFAM" id="SSF53383">
    <property type="entry name" value="PLP-dependent transferases"/>
    <property type="match status" value="1"/>
</dbReference>
<proteinExistence type="inferred from homology"/>
<reference evidence="4 5" key="1">
    <citation type="submission" date="2015-11" db="EMBL/GenBank/DDBJ databases">
        <title>The genome of Debaryomyces fabryi.</title>
        <authorList>
            <person name="Tafer H."/>
            <person name="Lopandic K."/>
        </authorList>
    </citation>
    <scope>NUCLEOTIDE SEQUENCE [LARGE SCALE GENOMIC DNA]</scope>
    <source>
        <strain evidence="4 5">CBS 789</strain>
    </source>
</reference>
<accession>A0A0V1PZP6</accession>
<protein>
    <recommendedName>
        <fullName evidence="6">Aminotransferase</fullName>
    </recommendedName>
</protein>
<dbReference type="AlphaFoldDB" id="A0A0V1PZP6"/>
<dbReference type="Gene3D" id="3.90.1150.10">
    <property type="entry name" value="Aspartate Aminotransferase, domain 1"/>
    <property type="match status" value="1"/>
</dbReference>
<dbReference type="Gene3D" id="3.40.640.10">
    <property type="entry name" value="Type I PLP-dependent aspartate aminotransferase-like (Major domain)"/>
    <property type="match status" value="1"/>
</dbReference>
<keyword evidence="2 3" id="KW-0663">Pyridoxal phosphate</keyword>
<evidence type="ECO:0000313" key="5">
    <source>
        <dbReference type="Proteomes" id="UP000054251"/>
    </source>
</evidence>
<organism evidence="4 5">
    <name type="scientific">Debaryomyces fabryi</name>
    <dbReference type="NCBI Taxonomy" id="58627"/>
    <lineage>
        <taxon>Eukaryota</taxon>
        <taxon>Fungi</taxon>
        <taxon>Dikarya</taxon>
        <taxon>Ascomycota</taxon>
        <taxon>Saccharomycotina</taxon>
        <taxon>Pichiomycetes</taxon>
        <taxon>Debaryomycetaceae</taxon>
        <taxon>Debaryomyces</taxon>
    </lineage>
</organism>
<dbReference type="EMBL" id="LMYN01000046">
    <property type="protein sequence ID" value="KSA01670.1"/>
    <property type="molecule type" value="Genomic_DNA"/>
</dbReference>
<evidence type="ECO:0000256" key="1">
    <source>
        <dbReference type="ARBA" id="ARBA00008954"/>
    </source>
</evidence>
<dbReference type="InterPro" id="IPR005814">
    <property type="entry name" value="Aminotrans_3"/>
</dbReference>
<gene>
    <name evidence="4" type="ORF">AC631_02544</name>
</gene>